<dbReference type="PROSITE" id="PS51192">
    <property type="entry name" value="HELICASE_ATP_BIND_1"/>
    <property type="match status" value="1"/>
</dbReference>
<dbReference type="Gene3D" id="3.40.50.300">
    <property type="entry name" value="P-loop containing nucleotide triphosphate hydrolases"/>
    <property type="match status" value="2"/>
</dbReference>
<keyword evidence="13" id="KW-1185">Reference proteome</keyword>
<evidence type="ECO:0000256" key="7">
    <source>
        <dbReference type="ARBA" id="ARBA00022801"/>
    </source>
</evidence>
<dbReference type="InterPro" id="IPR004473">
    <property type="entry name" value="Restrct_endonuc_typeI_HsdR"/>
</dbReference>
<accession>A0A090IPM5</accession>
<dbReference type="GO" id="GO:0009035">
    <property type="term" value="F:type I site-specific deoxyribonuclease activity"/>
    <property type="evidence" value="ECO:0007669"/>
    <property type="project" value="UniProtKB-EC"/>
</dbReference>
<evidence type="ECO:0000313" key="12">
    <source>
        <dbReference type="EMBL" id="CED71263.1"/>
    </source>
</evidence>
<feature type="domain" description="Helicase ATP-binding" evidence="11">
    <location>
        <begin position="346"/>
        <end position="519"/>
    </location>
</feature>
<dbReference type="EMBL" id="LN554846">
    <property type="protein sequence ID" value="CED71263.1"/>
    <property type="molecule type" value="Genomic_DNA"/>
</dbReference>
<comment type="similarity">
    <text evidence="2 10">Belongs to the HsdR family.</text>
</comment>
<dbReference type="PANTHER" id="PTHR30195">
    <property type="entry name" value="TYPE I SITE-SPECIFIC DEOXYRIBONUCLEASE PROTEIN SUBUNIT M AND R"/>
    <property type="match status" value="1"/>
</dbReference>
<dbReference type="OrthoDB" id="9758243at2"/>
<comment type="catalytic activity">
    <reaction evidence="1 10">
        <text>Endonucleolytic cleavage of DNA to give random double-stranded fragments with terminal 5'-phosphates, ATP is simultaneously hydrolyzed.</text>
        <dbReference type="EC" id="3.1.21.3"/>
    </reaction>
</comment>
<evidence type="ECO:0000256" key="4">
    <source>
        <dbReference type="ARBA" id="ARBA00022741"/>
    </source>
</evidence>
<keyword evidence="6" id="KW-0255">Endonuclease</keyword>
<protein>
    <recommendedName>
        <fullName evidence="10">Type I restriction enzyme endonuclease subunit</fullName>
        <shortName evidence="10">R protein</shortName>
        <ecNumber evidence="10">3.1.21.3</ecNumber>
    </recommendedName>
</protein>
<evidence type="ECO:0000256" key="1">
    <source>
        <dbReference type="ARBA" id="ARBA00000851"/>
    </source>
</evidence>
<dbReference type="InterPro" id="IPR055180">
    <property type="entry name" value="HsdR_RecA-like_helicase_dom_2"/>
</dbReference>
<keyword evidence="5 10" id="KW-0680">Restriction system</keyword>
<dbReference type="InterPro" id="IPR040980">
    <property type="entry name" value="SWI2_SNF2"/>
</dbReference>
<evidence type="ECO:0000259" key="11">
    <source>
        <dbReference type="PROSITE" id="PS51192"/>
    </source>
</evidence>
<name>A0A090IPM5_9GAMM</name>
<dbReference type="Pfam" id="PF11867">
    <property type="entry name" value="T1RH-like_C"/>
    <property type="match status" value="1"/>
</dbReference>
<dbReference type="PATRIC" id="fig|80852.17.peg.1209"/>
<dbReference type="GO" id="GO:0005524">
    <property type="term" value="F:ATP binding"/>
    <property type="evidence" value="ECO:0007669"/>
    <property type="project" value="UniProtKB-KW"/>
</dbReference>
<dbReference type="InterPro" id="IPR051268">
    <property type="entry name" value="Type-I_R_enzyme_R_subunit"/>
</dbReference>
<dbReference type="Pfam" id="PF22679">
    <property type="entry name" value="T1R_D3-like"/>
    <property type="match status" value="1"/>
</dbReference>
<dbReference type="SMART" id="SM00487">
    <property type="entry name" value="DEXDc"/>
    <property type="match status" value="1"/>
</dbReference>
<evidence type="ECO:0000256" key="6">
    <source>
        <dbReference type="ARBA" id="ARBA00022759"/>
    </source>
</evidence>
<keyword evidence="3" id="KW-0540">Nuclease</keyword>
<dbReference type="GO" id="GO:0003677">
    <property type="term" value="F:DNA binding"/>
    <property type="evidence" value="ECO:0007669"/>
    <property type="project" value="UniProtKB-KW"/>
</dbReference>
<proteinExistence type="inferred from homology"/>
<dbReference type="AlphaFoldDB" id="A0A090IPM5"/>
<evidence type="ECO:0000256" key="5">
    <source>
        <dbReference type="ARBA" id="ARBA00022747"/>
    </source>
</evidence>
<dbReference type="GO" id="GO:0009307">
    <property type="term" value="P:DNA restriction-modification system"/>
    <property type="evidence" value="ECO:0007669"/>
    <property type="project" value="UniProtKB-KW"/>
</dbReference>
<dbReference type="Proteomes" id="UP000032427">
    <property type="component" value="Chromosome 1"/>
</dbReference>
<sequence>MANNEFNKVEAPAIAQLVQLGWTYIQGKQLSPDYACADGIPERTYLRDVVLVKRLEAAIKRINPWISDENLRKVSREVTHPNFAALMEYNHAFYQTMVNYLSVEQDLGKGRKGQTVKLVDFETPSNNEFLCTNQFKVEGANQSIIPDIVCFVNGIPLAVIECKSPYISAPMSDGINQLRRYANLRHTDDHEGAEKLFWYNQLMVSTCRDQAKVGTISSSSQHYGDWKDAYPFSDAQLAQQSLRDNIVPLHSAITVQIPDDALDESEDNLAKHDEWQQAAEPTASYDVLTEVTAQQRLLAGMFSISNFLDILQNFILFETDDGRLIKKVARYQQYRAVNKVIERLKSGKDRKERSGVVWHTQGSGKSLTMVMLAVKMRRDAELKQYKLVFITDRTQLDEQLSNTFRDAQGETVYNAGSVAELKELLKKDSSDLVTAMVQKFADLEKEQEKQKTVVEGFADLNPSDKIIVLADEAHRTQFGGLAMTINAALPNAPKIGFTGTPLLKTQKMSQAFGGYIDEYKINQAVEDGATVKLLYEGREVKSEVAGDSLDKLFEEYFGEYTEEEQREIKRKYGVEKAVREAPARIRWVCIDLIKHYKEHIRPDGFKAMIVVGSRHAAAIFKKTLDELGAPHSEVIISGDHNDEKYLSQYTDKVHQKKVIANFKKPFGIDKQGTEEKNKKFNNTAFLIVKDMLLTGFDAPIAQVMYIDRKLQDHTLMQAIARVNRTYKNKLCGYVVDYHGLATHLTEALELFSSDDVEGSYQSLKDEIPKLKAKHTRAMSFFKQVLKNGKPSDDIDDYVLALKDETVRAQFDMAFKQFGKQLNVILPDAEAAPFIPDMKLLGKIHNASKTKFRDEGLDMNEIGAKVRQLVDEHILSTGVDPKIAPIDLLAANFKESITAIKSDESKASEIESAIKHHITINLDEDPEFYRSLSLRLRDIIEKTAGKWAQQLELMLEMRGDIGSAYQQAAQDVGLSETEFAFYNILIAEVTNVSDGDVIAESTHDEIKAVTQALVVMLDEATEIVDFFNKQDEVKRMKKEIKRAVLDQPFGDKALVTVLQDRFMDLAKTKFGNK</sequence>
<dbReference type="InterPro" id="IPR007409">
    <property type="entry name" value="Restrct_endonuc_type1_HsdR_N"/>
</dbReference>
<dbReference type="STRING" id="80852.AWOD_I_1179"/>
<gene>
    <name evidence="12" type="ORF">AWOD_I_1179</name>
</gene>
<dbReference type="CDD" id="cd18030">
    <property type="entry name" value="DEXHc_RE_I_HsdR"/>
    <property type="match status" value="1"/>
</dbReference>
<dbReference type="CDD" id="cd22332">
    <property type="entry name" value="HsdR_N"/>
    <property type="match status" value="1"/>
</dbReference>
<dbReference type="SUPFAM" id="SSF52540">
    <property type="entry name" value="P-loop containing nucleoside triphosphate hydrolases"/>
    <property type="match status" value="2"/>
</dbReference>
<evidence type="ECO:0000256" key="10">
    <source>
        <dbReference type="RuleBase" id="RU364115"/>
    </source>
</evidence>
<dbReference type="InterPro" id="IPR014001">
    <property type="entry name" value="Helicase_ATP-bd"/>
</dbReference>
<dbReference type="Pfam" id="PF04313">
    <property type="entry name" value="HSDR_N"/>
    <property type="match status" value="1"/>
</dbReference>
<evidence type="ECO:0000256" key="8">
    <source>
        <dbReference type="ARBA" id="ARBA00022840"/>
    </source>
</evidence>
<dbReference type="Gene3D" id="3.90.1570.50">
    <property type="match status" value="1"/>
</dbReference>
<dbReference type="EC" id="3.1.21.3" evidence="10"/>
<comment type="function">
    <text evidence="10">Subunit R is required for both nuclease and ATPase activities, but not for modification.</text>
</comment>
<evidence type="ECO:0000256" key="9">
    <source>
        <dbReference type="ARBA" id="ARBA00023125"/>
    </source>
</evidence>
<dbReference type="PANTHER" id="PTHR30195:SF15">
    <property type="entry name" value="TYPE I RESTRICTION ENZYME HINDI ENDONUCLEASE SUBUNIT"/>
    <property type="match status" value="1"/>
</dbReference>
<keyword evidence="8 10" id="KW-0067">ATP-binding</keyword>
<dbReference type="HOGENOM" id="CLU_005762_0_0_6"/>
<dbReference type="Pfam" id="PF18766">
    <property type="entry name" value="SWI2_SNF2"/>
    <property type="match status" value="1"/>
</dbReference>
<dbReference type="KEGG" id="awd:AWOD_I_1179"/>
<dbReference type="CDD" id="cd18800">
    <property type="entry name" value="SF2_C_EcoR124I-like"/>
    <property type="match status" value="1"/>
</dbReference>
<dbReference type="GeneID" id="28540742"/>
<evidence type="ECO:0000313" key="13">
    <source>
        <dbReference type="Proteomes" id="UP000032427"/>
    </source>
</evidence>
<organism evidence="12 13">
    <name type="scientific">Aliivibrio wodanis</name>
    <dbReference type="NCBI Taxonomy" id="80852"/>
    <lineage>
        <taxon>Bacteria</taxon>
        <taxon>Pseudomonadati</taxon>
        <taxon>Pseudomonadota</taxon>
        <taxon>Gammaproteobacteria</taxon>
        <taxon>Vibrionales</taxon>
        <taxon>Vibrionaceae</taxon>
        <taxon>Aliivibrio</taxon>
    </lineage>
</organism>
<evidence type="ECO:0000256" key="2">
    <source>
        <dbReference type="ARBA" id="ARBA00008598"/>
    </source>
</evidence>
<comment type="subunit">
    <text evidence="10">The type I restriction/modification system is composed of three polypeptides R, M and S.</text>
</comment>
<keyword evidence="9 10" id="KW-0238">DNA-binding</keyword>
<keyword evidence="7 10" id="KW-0378">Hydrolase</keyword>
<dbReference type="REBASE" id="94518">
    <property type="entry name" value="AwoDORF1175P"/>
</dbReference>
<keyword evidence="4 10" id="KW-0547">Nucleotide-binding</keyword>
<reference evidence="13" key="1">
    <citation type="submission" date="2014-09" db="EMBL/GenBank/DDBJ databases">
        <authorList>
            <person name="Hjerde E."/>
        </authorList>
    </citation>
    <scope>NUCLEOTIDE SEQUENCE [LARGE SCALE GENOMIC DNA]</scope>
    <source>
        <strain evidence="13">06/09/139</strain>
    </source>
</reference>
<dbReference type="InterPro" id="IPR021810">
    <property type="entry name" value="T1RH-like_C"/>
</dbReference>
<dbReference type="InterPro" id="IPR027417">
    <property type="entry name" value="P-loop_NTPase"/>
</dbReference>
<dbReference type="NCBIfam" id="TIGR00348">
    <property type="entry name" value="hsdR"/>
    <property type="match status" value="1"/>
</dbReference>
<evidence type="ECO:0000256" key="3">
    <source>
        <dbReference type="ARBA" id="ARBA00022722"/>
    </source>
</evidence>